<protein>
    <submittedName>
        <fullName evidence="1">Uncharacterized protein</fullName>
    </submittedName>
</protein>
<accession>A0AA96GCA4</accession>
<evidence type="ECO:0000313" key="2">
    <source>
        <dbReference type="Proteomes" id="UP001302719"/>
    </source>
</evidence>
<dbReference type="Gene3D" id="2.40.360.20">
    <property type="match status" value="1"/>
</dbReference>
<dbReference type="Proteomes" id="UP001302719">
    <property type="component" value="Chromosome"/>
</dbReference>
<dbReference type="RefSeq" id="WP_312646170.1">
    <property type="nucleotide sequence ID" value="NZ_CP116967.1"/>
</dbReference>
<reference evidence="1 2" key="1">
    <citation type="submission" date="2023-01" db="EMBL/GenBank/DDBJ databases">
        <title>Cultivation and genomic characterization of new, ubiquitous marine nitrite-oxidizing bacteria from the Nitrospirales.</title>
        <authorList>
            <person name="Mueller A.J."/>
            <person name="Daebeler A."/>
            <person name="Herbold C.W."/>
            <person name="Kirkegaard R.H."/>
            <person name="Daims H."/>
        </authorList>
    </citation>
    <scope>NUCLEOTIDE SEQUENCE [LARGE SCALE GENOMIC DNA]</scope>
    <source>
        <strain evidence="1 2">VA</strain>
    </source>
</reference>
<proteinExistence type="predicted"/>
<organism evidence="1 2">
    <name type="scientific">Candidatus Nitrospira allomarina</name>
    <dbReference type="NCBI Taxonomy" id="3020900"/>
    <lineage>
        <taxon>Bacteria</taxon>
        <taxon>Pseudomonadati</taxon>
        <taxon>Nitrospirota</taxon>
        <taxon>Nitrospiria</taxon>
        <taxon>Nitrospirales</taxon>
        <taxon>Nitrospiraceae</taxon>
        <taxon>Nitrospira</taxon>
    </lineage>
</organism>
<dbReference type="KEGG" id="nall:PP769_06575"/>
<sequence>MNTTPQSWNTVFVALFALVIGGLVLPEGGWAKNYNHKHKNSHHKHFKHKHKKVEFTENFPVTDCKFSPSGSNAYFKLVENRVLHYDNMQCFAEGECDEMEELRITVLPEFEILSFEYDGEMVDVTARVIEEYETADGEFKELSRNFFGECEGTQDVYYFGEDVTIGDGSHPGQWRVGEDDALPGIIFPGGAFLLGAKYYQELAPNAEALDRAEHVEMGLEITVPAGTFEHCVKIDETTPLDKKELSEKWYCQGVGLVLDGDLALRKIDEP</sequence>
<dbReference type="AlphaFoldDB" id="A0AA96GCA4"/>
<keyword evidence="2" id="KW-1185">Reference proteome</keyword>
<name>A0AA96GCA4_9BACT</name>
<dbReference type="EMBL" id="CP116967">
    <property type="protein sequence ID" value="WNM59424.1"/>
    <property type="molecule type" value="Genomic_DNA"/>
</dbReference>
<evidence type="ECO:0000313" key="1">
    <source>
        <dbReference type="EMBL" id="WNM59424.1"/>
    </source>
</evidence>
<gene>
    <name evidence="1" type="ORF">PP769_06575</name>
</gene>